<dbReference type="RefSeq" id="WP_019617967.1">
    <property type="nucleotide sequence ID" value="NZ_JBHUNE010000003.1"/>
</dbReference>
<accession>A0ABW5UUV0</accession>
<dbReference type="SUPFAM" id="SSF51419">
    <property type="entry name" value="PLP-binding barrel"/>
    <property type="match status" value="1"/>
</dbReference>
<sequence>MRRAQLSMPEPLRRAGAELAAPCAIIDLDEFDKNIAAIARRAAGTPVRVASKSLRTNAAIERVLEHPGFHGVLAFTLPEAIMLVGRGHRDVVLGYPVTDAPALRELRADALLRRSITLMVDSVDQLDYIETVAPGRGHLRVAIEVDASWRPAERLTHGAVHVGVRRSTVRTPEQAAVLARSIRARPRFKLVGLMAYEAQVAGLADGDLTVHGAATRMMRRRSIVEIAARRAAVVEAVRAEVGELEFVNGGGTGSIESTVAEASVTEVAVGSGLFAPVTFDRYVAFRHRASAYFGLDVVRKPADDIATLHGGGWVASGVPGDDRLPTIEWPEGLQFTALEAAGEVQSPVHGPAARGLQVGDRVWLRHAKAGELAERVSEFAVITSGRIDTFWPTYRGEGLAFL</sequence>
<dbReference type="GO" id="GO:0008784">
    <property type="term" value="F:alanine racemase activity"/>
    <property type="evidence" value="ECO:0007669"/>
    <property type="project" value="UniProtKB-EC"/>
</dbReference>
<proteinExistence type="predicted"/>
<keyword evidence="2" id="KW-0413">Isomerase</keyword>
<evidence type="ECO:0000313" key="2">
    <source>
        <dbReference type="EMBL" id="MFD2757422.1"/>
    </source>
</evidence>
<dbReference type="InterPro" id="IPR051466">
    <property type="entry name" value="D-amino_acid_metab_enzyme"/>
</dbReference>
<name>A0ABW5UUV0_9MICO</name>
<dbReference type="Gene3D" id="3.20.20.10">
    <property type="entry name" value="Alanine racemase"/>
    <property type="match status" value="1"/>
</dbReference>
<dbReference type="PANTHER" id="PTHR28004">
    <property type="entry name" value="ZGC:162816-RELATED"/>
    <property type="match status" value="1"/>
</dbReference>
<feature type="domain" description="Alanine racemase N-terminal" evidence="1">
    <location>
        <begin position="26"/>
        <end position="274"/>
    </location>
</feature>
<dbReference type="Pfam" id="PF01168">
    <property type="entry name" value="Ala_racemase_N"/>
    <property type="match status" value="1"/>
</dbReference>
<dbReference type="PANTHER" id="PTHR28004:SF2">
    <property type="entry name" value="D-SERINE DEHYDRATASE"/>
    <property type="match status" value="1"/>
</dbReference>
<dbReference type="EMBL" id="JBHUNE010000003">
    <property type="protein sequence ID" value="MFD2757422.1"/>
    <property type="molecule type" value="Genomic_DNA"/>
</dbReference>
<reference evidence="3" key="1">
    <citation type="journal article" date="2019" name="Int. J. Syst. Evol. Microbiol.">
        <title>The Global Catalogue of Microorganisms (GCM) 10K type strain sequencing project: providing services to taxonomists for standard genome sequencing and annotation.</title>
        <authorList>
            <consortium name="The Broad Institute Genomics Platform"/>
            <consortium name="The Broad Institute Genome Sequencing Center for Infectious Disease"/>
            <person name="Wu L."/>
            <person name="Ma J."/>
        </authorList>
    </citation>
    <scope>NUCLEOTIDE SEQUENCE [LARGE SCALE GENOMIC DNA]</scope>
    <source>
        <strain evidence="3">TISTR 1514</strain>
    </source>
</reference>
<protein>
    <submittedName>
        <fullName evidence="2">Alanine racemase</fullName>
        <ecNumber evidence="2">5.1.1.1</ecNumber>
    </submittedName>
</protein>
<evidence type="ECO:0000259" key="1">
    <source>
        <dbReference type="Pfam" id="PF01168"/>
    </source>
</evidence>
<dbReference type="Proteomes" id="UP001597492">
    <property type="component" value="Unassembled WGS sequence"/>
</dbReference>
<evidence type="ECO:0000313" key="3">
    <source>
        <dbReference type="Proteomes" id="UP001597492"/>
    </source>
</evidence>
<keyword evidence="3" id="KW-1185">Reference proteome</keyword>
<gene>
    <name evidence="2" type="ORF">ACFSW7_03395</name>
</gene>
<dbReference type="InterPro" id="IPR001608">
    <property type="entry name" value="Ala_racemase_N"/>
</dbReference>
<dbReference type="EC" id="5.1.1.1" evidence="2"/>
<dbReference type="InterPro" id="IPR029066">
    <property type="entry name" value="PLP-binding_barrel"/>
</dbReference>
<organism evidence="2 3">
    <name type="scientific">Gulosibacter faecalis</name>
    <dbReference type="NCBI Taxonomy" id="272240"/>
    <lineage>
        <taxon>Bacteria</taxon>
        <taxon>Bacillati</taxon>
        <taxon>Actinomycetota</taxon>
        <taxon>Actinomycetes</taxon>
        <taxon>Micrococcales</taxon>
        <taxon>Microbacteriaceae</taxon>
        <taxon>Gulosibacter</taxon>
    </lineage>
</organism>
<comment type="caution">
    <text evidence="2">The sequence shown here is derived from an EMBL/GenBank/DDBJ whole genome shotgun (WGS) entry which is preliminary data.</text>
</comment>